<gene>
    <name evidence="2" type="ORF">GCM10023261_12860</name>
</gene>
<dbReference type="Proteomes" id="UP001500864">
    <property type="component" value="Unassembled WGS sequence"/>
</dbReference>
<dbReference type="NCBIfam" id="NF033894">
    <property type="entry name" value="Eex_IncN"/>
    <property type="match status" value="1"/>
</dbReference>
<sequence length="115" mass="13776">MHLNMNKIIITTLLFCTAIFTAGCEKTYSVEDFKKDEKLLKEWAVRCGFTGNSKNCQNARLADHQIHEERRAKIDEENRKRREEIEKKQKEEEAKRNAEYEKRRAQQKRDNNFDP</sequence>
<protein>
    <recommendedName>
        <fullName evidence="4">Lipoprotein</fullName>
    </recommendedName>
</protein>
<feature type="region of interest" description="Disordered" evidence="1">
    <location>
        <begin position="72"/>
        <end position="115"/>
    </location>
</feature>
<keyword evidence="3" id="KW-1185">Reference proteome</keyword>
<evidence type="ECO:0008006" key="4">
    <source>
        <dbReference type="Google" id="ProtNLM"/>
    </source>
</evidence>
<reference evidence="3" key="1">
    <citation type="journal article" date="2019" name="Int. J. Syst. Evol. Microbiol.">
        <title>The Global Catalogue of Microorganisms (GCM) 10K type strain sequencing project: providing services to taxonomists for standard genome sequencing and annotation.</title>
        <authorList>
            <consortium name="The Broad Institute Genomics Platform"/>
            <consortium name="The Broad Institute Genome Sequencing Center for Infectious Disease"/>
            <person name="Wu L."/>
            <person name="Ma J."/>
        </authorList>
    </citation>
    <scope>NUCLEOTIDE SEQUENCE [LARGE SCALE GENOMIC DNA]</scope>
    <source>
        <strain evidence="3">JCM 17712</strain>
    </source>
</reference>
<comment type="caution">
    <text evidence="2">The sequence shown here is derived from an EMBL/GenBank/DDBJ whole genome shotgun (WGS) entry which is preliminary data.</text>
</comment>
<accession>A0ABP9N4U2</accession>
<proteinExistence type="predicted"/>
<evidence type="ECO:0000313" key="2">
    <source>
        <dbReference type="EMBL" id="GAA5109699.1"/>
    </source>
</evidence>
<name>A0ABP9N4U2_9HYPH</name>
<dbReference type="EMBL" id="BAABIZ010000017">
    <property type="protein sequence ID" value="GAA5109699.1"/>
    <property type="molecule type" value="Genomic_DNA"/>
</dbReference>
<dbReference type="InterPro" id="IPR047937">
    <property type="entry name" value="Eex_IncN-like"/>
</dbReference>
<organism evidence="2 3">
    <name type="scientific">Bartonella jaculi</name>
    <dbReference type="NCBI Taxonomy" id="686226"/>
    <lineage>
        <taxon>Bacteria</taxon>
        <taxon>Pseudomonadati</taxon>
        <taxon>Pseudomonadota</taxon>
        <taxon>Alphaproteobacteria</taxon>
        <taxon>Hyphomicrobiales</taxon>
        <taxon>Bartonellaceae</taxon>
        <taxon>Bartonella</taxon>
    </lineage>
</organism>
<dbReference type="PROSITE" id="PS51257">
    <property type="entry name" value="PROKAR_LIPOPROTEIN"/>
    <property type="match status" value="1"/>
</dbReference>
<evidence type="ECO:0000313" key="3">
    <source>
        <dbReference type="Proteomes" id="UP001500864"/>
    </source>
</evidence>
<evidence type="ECO:0000256" key="1">
    <source>
        <dbReference type="SAM" id="MobiDB-lite"/>
    </source>
</evidence>